<reference evidence="2" key="1">
    <citation type="submission" date="2023-01" db="EMBL/GenBank/DDBJ databases">
        <title>The diversity of Class Acidimicrobiia in South China Sea sediment environments and the proposal of Iamia marina sp. nov., a novel species of the genus Iamia.</title>
        <authorList>
            <person name="He Y."/>
            <person name="Tian X."/>
        </authorList>
    </citation>
    <scope>NUCLEOTIDE SEQUENCE</scope>
    <source>
        <strain evidence="2">DSM 19957</strain>
    </source>
</reference>
<dbReference type="AlphaFoldDB" id="A0AAE9Y565"/>
<dbReference type="KEGG" id="ima:PO878_18880"/>
<keyword evidence="1" id="KW-0812">Transmembrane</keyword>
<dbReference type="Proteomes" id="UP001216390">
    <property type="component" value="Chromosome"/>
</dbReference>
<evidence type="ECO:0000256" key="1">
    <source>
        <dbReference type="SAM" id="Phobius"/>
    </source>
</evidence>
<dbReference type="RefSeq" id="WP_272736090.1">
    <property type="nucleotide sequence ID" value="NZ_CP116942.1"/>
</dbReference>
<accession>A0AAE9Y565</accession>
<keyword evidence="1" id="KW-0472">Membrane</keyword>
<keyword evidence="3" id="KW-1185">Reference proteome</keyword>
<dbReference type="EMBL" id="CP116942">
    <property type="protein sequence ID" value="WCO66567.1"/>
    <property type="molecule type" value="Genomic_DNA"/>
</dbReference>
<evidence type="ECO:0000313" key="3">
    <source>
        <dbReference type="Proteomes" id="UP001216390"/>
    </source>
</evidence>
<sequence length="65" mass="6794">MVVATVAFAVLLGIARGLDGRGPAWLAVGGSVLIVALVVGAFLQDRAERRDQRRRGVGPPGGDRR</sequence>
<keyword evidence="1" id="KW-1133">Transmembrane helix</keyword>
<proteinExistence type="predicted"/>
<feature type="transmembrane region" description="Helical" evidence="1">
    <location>
        <begin position="27"/>
        <end position="44"/>
    </location>
</feature>
<evidence type="ECO:0000313" key="2">
    <source>
        <dbReference type="EMBL" id="WCO66567.1"/>
    </source>
</evidence>
<protein>
    <submittedName>
        <fullName evidence="2">Uncharacterized protein</fullName>
    </submittedName>
</protein>
<organism evidence="2 3">
    <name type="scientific">Iamia majanohamensis</name>
    <dbReference type="NCBI Taxonomy" id="467976"/>
    <lineage>
        <taxon>Bacteria</taxon>
        <taxon>Bacillati</taxon>
        <taxon>Actinomycetota</taxon>
        <taxon>Acidimicrobiia</taxon>
        <taxon>Acidimicrobiales</taxon>
        <taxon>Iamiaceae</taxon>
        <taxon>Iamia</taxon>
    </lineage>
</organism>
<name>A0AAE9Y565_9ACTN</name>
<gene>
    <name evidence="2" type="ORF">PO878_18880</name>
</gene>